<feature type="domain" description="Tyrosine specific protein phosphatases" evidence="4">
    <location>
        <begin position="345"/>
        <end position="415"/>
    </location>
</feature>
<evidence type="ECO:0000313" key="7">
    <source>
        <dbReference type="Proteomes" id="UP000078348"/>
    </source>
</evidence>
<feature type="compositionally biased region" description="Polar residues" evidence="2">
    <location>
        <begin position="638"/>
        <end position="651"/>
    </location>
</feature>
<organism evidence="6 7">
    <name type="scientific">Blastocystis sp. subtype 1 (strain ATCC 50177 / NandII)</name>
    <dbReference type="NCBI Taxonomy" id="478820"/>
    <lineage>
        <taxon>Eukaryota</taxon>
        <taxon>Sar</taxon>
        <taxon>Stramenopiles</taxon>
        <taxon>Bigyra</taxon>
        <taxon>Opalozoa</taxon>
        <taxon>Opalinata</taxon>
        <taxon>Blastocystidae</taxon>
        <taxon>Blastocystis</taxon>
    </lineage>
</organism>
<name>A0A196S7K3_BLAHN</name>
<feature type="compositionally biased region" description="Polar residues" evidence="2">
    <location>
        <begin position="747"/>
        <end position="763"/>
    </location>
</feature>
<keyword evidence="7" id="KW-1185">Reference proteome</keyword>
<evidence type="ECO:0000256" key="3">
    <source>
        <dbReference type="SAM" id="Phobius"/>
    </source>
</evidence>
<dbReference type="Gene3D" id="3.90.190.10">
    <property type="entry name" value="Protein tyrosine phosphatase superfamily"/>
    <property type="match status" value="1"/>
</dbReference>
<dbReference type="GO" id="GO:0016314">
    <property type="term" value="F:phosphatidylinositol-3,4,5-trisphosphate 3-phosphatase activity"/>
    <property type="evidence" value="ECO:0007669"/>
    <property type="project" value="TreeGrafter"/>
</dbReference>
<dbReference type="Gene3D" id="2.60.40.1110">
    <property type="match status" value="1"/>
</dbReference>
<dbReference type="PROSITE" id="PS00383">
    <property type="entry name" value="TYR_PHOSPHATASE_1"/>
    <property type="match status" value="1"/>
</dbReference>
<dbReference type="InterPro" id="IPR000387">
    <property type="entry name" value="Tyr_Pase_dom"/>
</dbReference>
<evidence type="ECO:0000259" key="4">
    <source>
        <dbReference type="PROSITE" id="PS50056"/>
    </source>
</evidence>
<dbReference type="GO" id="GO:0005829">
    <property type="term" value="C:cytosol"/>
    <property type="evidence" value="ECO:0007669"/>
    <property type="project" value="TreeGrafter"/>
</dbReference>
<feature type="domain" description="Phosphatase tensin-type" evidence="5">
    <location>
        <begin position="257"/>
        <end position="440"/>
    </location>
</feature>
<comment type="caution">
    <text evidence="6">The sequence shown here is derived from an EMBL/GenBank/DDBJ whole genome shotgun (WGS) entry which is preliminary data.</text>
</comment>
<evidence type="ECO:0000256" key="1">
    <source>
        <dbReference type="ARBA" id="ARBA00022801"/>
    </source>
</evidence>
<accession>A0A196S7K3</accession>
<evidence type="ECO:0000259" key="5">
    <source>
        <dbReference type="PROSITE" id="PS51181"/>
    </source>
</evidence>
<dbReference type="InterPro" id="IPR035892">
    <property type="entry name" value="C2_domain_sf"/>
</dbReference>
<keyword evidence="3" id="KW-0472">Membrane</keyword>
<feature type="region of interest" description="Disordered" evidence="2">
    <location>
        <begin position="731"/>
        <end position="787"/>
    </location>
</feature>
<feature type="transmembrane region" description="Helical" evidence="3">
    <location>
        <begin position="165"/>
        <end position="183"/>
    </location>
</feature>
<keyword evidence="1" id="KW-0378">Hydrolase</keyword>
<dbReference type="SUPFAM" id="SSF52799">
    <property type="entry name" value="(Phosphotyrosine protein) phosphatases II"/>
    <property type="match status" value="1"/>
</dbReference>
<dbReference type="InterPro" id="IPR016130">
    <property type="entry name" value="Tyr_Pase_AS"/>
</dbReference>
<dbReference type="AlphaFoldDB" id="A0A196S7K3"/>
<evidence type="ECO:0000256" key="2">
    <source>
        <dbReference type="SAM" id="MobiDB-lite"/>
    </source>
</evidence>
<dbReference type="InterPro" id="IPR029023">
    <property type="entry name" value="Tensin_phosphatase"/>
</dbReference>
<dbReference type="PANTHER" id="PTHR12305">
    <property type="entry name" value="PHOSPHATASE WITH HOMOLOGY TO TENSIN"/>
    <property type="match status" value="1"/>
</dbReference>
<feature type="region of interest" description="Disordered" evidence="2">
    <location>
        <begin position="573"/>
        <end position="657"/>
    </location>
</feature>
<sequence length="811" mass="92282">MDNIRRVRIPFVPRTKTIGDAFQLMIDNNIPVLLVDWSSAEIEKYRNVQSFMYPNVVTLSQINSMMCQRLVYDNLLPAPTNTPDLEVKEEAKPVELPLEPPPTDMSPQAVWRRRARACRQWLAWFLTVVVTNWAYRAVLTVLVGVDLACSLFYILDYNNYIAGDFYYWLSLIMVADFFLRLLLLRRRYLCLRDSFEILALVSSSLLCFFVHKNTAMPPALRALVKTLLLLRMLRSYLFFVNEKVFVSKTTRRWFNRNRSQKEEENLDLSDITNRIIAMSWPGNSLESVWRNNMDDVERYLNRRHMGHYWVLNLCAEGSYSKPAFKCFGGRNTHYCIEDHNPCSLNQLTTIVDQSNAWLLQDPANVIAVHCKGGKGRTGMVVACLLLRQGVQDTPEAALRYFAERRTNVSADAKKTVKIQKVSSPSQLRYVFYYFFTLNHQLIPSNPLHLAAVEIPITATQWNESFASLKFEITIQSKVFDTAQEASATEAHAHRTFRETSTDAVHCEEMAVDNQRQVAVFRLDPPLALSGDVKIIVQSTGRITDKTSFVWFNTDFITRRDTLFLDCELDTSGQSLPRPPIRPRRRQSSTSQSEKHLIAGRQDSASSLHRSVISLAPSQTSSQPADDESDTSGDCPNYGSFNTSRLVGSPSTRAPHPHPEDCFYLRCTFADVELSEEADPESHIIHNDEYHLRHAAKETNKAMKAFGETRKRAVDFVVGSTQFLINKTEQISSSLKSPLNRDDEDASLTATQKSKSATSLTGTQRPRLRIETPPIPVLEESSSEDPEIVYEVRRNVDEDSEESVDVSHAASS</sequence>
<proteinExistence type="predicted"/>
<gene>
    <name evidence="6" type="ORF">AV274_5964</name>
</gene>
<protein>
    <submittedName>
        <fullName evidence="6">Phosphatidylinositol 3,4,5-trisphosphate 3-phosphatase TPTE2</fullName>
    </submittedName>
</protein>
<dbReference type="InterPro" id="IPR051281">
    <property type="entry name" value="Dual-spec_lipid-protein_phosph"/>
</dbReference>
<dbReference type="InterPro" id="IPR029021">
    <property type="entry name" value="Prot-tyrosine_phosphatase-like"/>
</dbReference>
<evidence type="ECO:0000313" key="6">
    <source>
        <dbReference type="EMBL" id="OAO12341.1"/>
    </source>
</evidence>
<dbReference type="OrthoDB" id="16692at2759"/>
<dbReference type="SUPFAM" id="SSF49562">
    <property type="entry name" value="C2 domain (Calcium/lipid-binding domain, CaLB)"/>
    <property type="match status" value="1"/>
</dbReference>
<dbReference type="Pfam" id="PF22784">
    <property type="entry name" value="PTP-SAK"/>
    <property type="match status" value="1"/>
</dbReference>
<dbReference type="EMBL" id="LXWW01000549">
    <property type="protein sequence ID" value="OAO12341.1"/>
    <property type="molecule type" value="Genomic_DNA"/>
</dbReference>
<dbReference type="Proteomes" id="UP000078348">
    <property type="component" value="Unassembled WGS sequence"/>
</dbReference>
<dbReference type="InterPro" id="IPR057023">
    <property type="entry name" value="PTP-SAK"/>
</dbReference>
<dbReference type="PROSITE" id="PS51181">
    <property type="entry name" value="PPASE_TENSIN"/>
    <property type="match status" value="1"/>
</dbReference>
<feature type="transmembrane region" description="Helical" evidence="3">
    <location>
        <begin position="195"/>
        <end position="211"/>
    </location>
</feature>
<reference evidence="6 7" key="1">
    <citation type="submission" date="2016-05" db="EMBL/GenBank/DDBJ databases">
        <title>Nuclear genome of Blastocystis sp. subtype 1 NandII.</title>
        <authorList>
            <person name="Gentekaki E."/>
            <person name="Curtis B."/>
            <person name="Stairs C."/>
            <person name="Eme L."/>
            <person name="Herman E."/>
            <person name="Klimes V."/>
            <person name="Arias M.C."/>
            <person name="Elias M."/>
            <person name="Hilliou F."/>
            <person name="Klute M."/>
            <person name="Malik S.-B."/>
            <person name="Pightling A."/>
            <person name="Rachubinski R."/>
            <person name="Salas D."/>
            <person name="Schlacht A."/>
            <person name="Suga H."/>
            <person name="Archibald J."/>
            <person name="Ball S.G."/>
            <person name="Clark G."/>
            <person name="Dacks J."/>
            <person name="Van Der Giezen M."/>
            <person name="Tsaousis A."/>
            <person name="Roger A."/>
        </authorList>
    </citation>
    <scope>NUCLEOTIDE SEQUENCE [LARGE SCALE GENOMIC DNA]</scope>
    <source>
        <strain evidence="7">ATCC 50177 / NandII</strain>
    </source>
</reference>
<dbReference type="PROSITE" id="PS50056">
    <property type="entry name" value="TYR_PHOSPHATASE_2"/>
    <property type="match status" value="1"/>
</dbReference>
<keyword evidence="3" id="KW-0812">Transmembrane</keyword>
<feature type="transmembrane region" description="Helical" evidence="3">
    <location>
        <begin position="121"/>
        <end position="145"/>
    </location>
</feature>
<keyword evidence="3" id="KW-1133">Transmembrane helix</keyword>
<dbReference type="STRING" id="478820.A0A196S7K3"/>